<keyword evidence="3" id="KW-1185">Reference proteome</keyword>
<accession>A0A0D2JMV2</accession>
<dbReference type="AlphaFoldDB" id="A0A0D2JMV2"/>
<feature type="transmembrane region" description="Helical" evidence="1">
    <location>
        <begin position="57"/>
        <end position="76"/>
    </location>
</feature>
<sequence length="116" mass="12502">MILLEAVVLALLLSLATGGSLRNLEHERLRGEWVLLVLLPVQLVWPRVASLIGVGHALSLMVWLVMMVALVGVMLANVWRRWILGFAALGIAMNVLVIGLNGAMPVSLRSTSELGA</sequence>
<keyword evidence="1" id="KW-1133">Transmembrane helix</keyword>
<organism evidence="2 3">
    <name type="scientific">Dethiosulfatarculus sandiegensis</name>
    <dbReference type="NCBI Taxonomy" id="1429043"/>
    <lineage>
        <taxon>Bacteria</taxon>
        <taxon>Pseudomonadati</taxon>
        <taxon>Thermodesulfobacteriota</taxon>
        <taxon>Desulfarculia</taxon>
        <taxon>Desulfarculales</taxon>
        <taxon>Desulfarculaceae</taxon>
        <taxon>Dethiosulfatarculus</taxon>
    </lineage>
</organism>
<dbReference type="Proteomes" id="UP000032233">
    <property type="component" value="Unassembled WGS sequence"/>
</dbReference>
<keyword evidence="1" id="KW-0472">Membrane</keyword>
<comment type="caution">
    <text evidence="2">The sequence shown here is derived from an EMBL/GenBank/DDBJ whole genome shotgun (WGS) entry which is preliminary data.</text>
</comment>
<name>A0A0D2JMV2_9BACT</name>
<feature type="transmembrane region" description="Helical" evidence="1">
    <location>
        <begin position="82"/>
        <end position="100"/>
    </location>
</feature>
<reference evidence="2 3" key="1">
    <citation type="submission" date="2013-11" db="EMBL/GenBank/DDBJ databases">
        <title>Metagenomic analysis of a methanogenic consortium involved in long chain n-alkane degradation.</title>
        <authorList>
            <person name="Davidova I.A."/>
            <person name="Callaghan A.V."/>
            <person name="Wawrik B."/>
            <person name="Pruitt S."/>
            <person name="Marks C."/>
            <person name="Duncan K.E."/>
            <person name="Suflita J.M."/>
        </authorList>
    </citation>
    <scope>NUCLEOTIDE SEQUENCE [LARGE SCALE GENOMIC DNA]</scope>
    <source>
        <strain evidence="2 3">SPR</strain>
    </source>
</reference>
<feature type="non-terminal residue" evidence="2">
    <location>
        <position position="116"/>
    </location>
</feature>
<evidence type="ECO:0000313" key="3">
    <source>
        <dbReference type="Proteomes" id="UP000032233"/>
    </source>
</evidence>
<dbReference type="InterPro" id="IPR035168">
    <property type="entry name" value="DUF5317"/>
</dbReference>
<gene>
    <name evidence="2" type="ORF">X474_27610</name>
</gene>
<proteinExistence type="predicted"/>
<evidence type="ECO:0000313" key="2">
    <source>
        <dbReference type="EMBL" id="KIX10815.1"/>
    </source>
</evidence>
<keyword evidence="1" id="KW-0812">Transmembrane</keyword>
<dbReference type="InParanoid" id="A0A0D2JMV2"/>
<dbReference type="Pfam" id="PF17248">
    <property type="entry name" value="DUF5317"/>
    <property type="match status" value="1"/>
</dbReference>
<dbReference type="EMBL" id="AZAC01000082">
    <property type="protein sequence ID" value="KIX10815.1"/>
    <property type="molecule type" value="Genomic_DNA"/>
</dbReference>
<evidence type="ECO:0000256" key="1">
    <source>
        <dbReference type="SAM" id="Phobius"/>
    </source>
</evidence>
<protein>
    <submittedName>
        <fullName evidence="2">Uncharacterized protein</fullName>
    </submittedName>
</protein>